<dbReference type="GO" id="GO:0005198">
    <property type="term" value="F:structural molecule activity"/>
    <property type="evidence" value="ECO:0007669"/>
    <property type="project" value="InterPro"/>
</dbReference>
<dbReference type="AlphaFoldDB" id="A0A6C0D9W1"/>
<name>A0A6C0D9W1_9ZZZZ</name>
<dbReference type="Gene3D" id="2.70.9.10">
    <property type="entry name" value="Adenovirus Type 2 Hexon, domain 4"/>
    <property type="match status" value="1"/>
</dbReference>
<dbReference type="Pfam" id="PF04451">
    <property type="entry name" value="Capsid_NCLDV"/>
    <property type="match status" value="1"/>
</dbReference>
<evidence type="ECO:0000313" key="3">
    <source>
        <dbReference type="EMBL" id="QHT13152.1"/>
    </source>
</evidence>
<sequence>MGLGLLLLVSVGKENIYLSTQPDITFFKVAYKRYTNFSTETVAQYFKTTPDFSRRVTVNISKNADLLGQIYIYVTLPDIIQSSSTTLPANVKQFAWVKKIGLALINYVDLEIGGILIERQYGDWLNIWYELTNNYGKVNAYNKMIGNIELLTSFSNGKTSYGLNIPLNFWFCQDSGLALPLISMVHNDIKLHVEFNDFNNTYIESPTNYISISEPFCLFKYGELIKQTVNGNVVVGEFIYYDNINQYIYYNKLVGDFLIPSTVDTRYIITGNDTLFQTNITPNSILITDESYFRFNTPSLIDAYLLVNYIYLDNEERFNFLNKTHQYLIPMVQNIAEQTFYSINVAYKIPFINPNKIIFWVAQLVSNINSNDLFNYTLYPITKDSIINKESIILNSINRMQPDNVLMYTNLQIYLNNFVSSENGINMYAFSLNPLDYQPSGTSNFSQIDDTYIQFSLNKNINYQNTIVIRGYGLQYNLFKVTDGLGGLGYFV</sequence>
<feature type="domain" description="Major capsid protein C-terminal" evidence="1">
    <location>
        <begin position="316"/>
        <end position="487"/>
    </location>
</feature>
<feature type="domain" description="Major capsid protein N-terminal" evidence="2">
    <location>
        <begin position="25"/>
        <end position="211"/>
    </location>
</feature>
<dbReference type="Pfam" id="PF16903">
    <property type="entry name" value="Capsid_N"/>
    <property type="match status" value="1"/>
</dbReference>
<organism evidence="3">
    <name type="scientific">viral metagenome</name>
    <dbReference type="NCBI Taxonomy" id="1070528"/>
    <lineage>
        <taxon>unclassified sequences</taxon>
        <taxon>metagenomes</taxon>
        <taxon>organismal metagenomes</taxon>
    </lineage>
</organism>
<evidence type="ECO:0000259" key="2">
    <source>
        <dbReference type="Pfam" id="PF16903"/>
    </source>
</evidence>
<protein>
    <recommendedName>
        <fullName evidence="4">Major capsid protein N-terminal domain-containing protein</fullName>
    </recommendedName>
</protein>
<dbReference type="InterPro" id="IPR016112">
    <property type="entry name" value="VP_dsDNA_II"/>
</dbReference>
<dbReference type="InterPro" id="IPR007542">
    <property type="entry name" value="MCP_C"/>
</dbReference>
<accession>A0A6C0D9W1</accession>
<dbReference type="InterPro" id="IPR038519">
    <property type="entry name" value="MCP_C_sf"/>
</dbReference>
<proteinExistence type="predicted"/>
<evidence type="ECO:0008006" key="4">
    <source>
        <dbReference type="Google" id="ProtNLM"/>
    </source>
</evidence>
<dbReference type="Gene3D" id="2.70.9.20">
    <property type="entry name" value="Major capsid protein Vp54"/>
    <property type="match status" value="1"/>
</dbReference>
<evidence type="ECO:0000259" key="1">
    <source>
        <dbReference type="Pfam" id="PF04451"/>
    </source>
</evidence>
<dbReference type="InterPro" id="IPR031654">
    <property type="entry name" value="Capsid_N"/>
</dbReference>
<dbReference type="SUPFAM" id="SSF49749">
    <property type="entry name" value="Group II dsDNA viruses VP"/>
    <property type="match status" value="2"/>
</dbReference>
<reference evidence="3" key="1">
    <citation type="journal article" date="2020" name="Nature">
        <title>Giant virus diversity and host interactions through global metagenomics.</title>
        <authorList>
            <person name="Schulz F."/>
            <person name="Roux S."/>
            <person name="Paez-Espino D."/>
            <person name="Jungbluth S."/>
            <person name="Walsh D.A."/>
            <person name="Denef V.J."/>
            <person name="McMahon K.D."/>
            <person name="Konstantinidis K.T."/>
            <person name="Eloe-Fadrosh E.A."/>
            <person name="Kyrpides N.C."/>
            <person name="Woyke T."/>
        </authorList>
    </citation>
    <scope>NUCLEOTIDE SEQUENCE</scope>
    <source>
        <strain evidence="3">GVMAG-M-3300023174-131</strain>
    </source>
</reference>
<dbReference type="EMBL" id="MN739563">
    <property type="protein sequence ID" value="QHT13152.1"/>
    <property type="molecule type" value="Genomic_DNA"/>
</dbReference>